<dbReference type="InterPro" id="IPR012336">
    <property type="entry name" value="Thioredoxin-like_fold"/>
</dbReference>
<feature type="domain" description="Thioredoxin" evidence="1">
    <location>
        <begin position="1"/>
        <end position="151"/>
    </location>
</feature>
<dbReference type="InterPro" id="IPR011042">
    <property type="entry name" value="6-blade_b-propeller_TolB-like"/>
</dbReference>
<organism evidence="2 3">
    <name type="scientific">Rothia amarae</name>
    <dbReference type="NCBI Taxonomy" id="169480"/>
    <lineage>
        <taxon>Bacteria</taxon>
        <taxon>Bacillati</taxon>
        <taxon>Actinomycetota</taxon>
        <taxon>Actinomycetes</taxon>
        <taxon>Micrococcales</taxon>
        <taxon>Micrococcaceae</taxon>
        <taxon>Rothia</taxon>
    </lineage>
</organism>
<dbReference type="SUPFAM" id="SSF101898">
    <property type="entry name" value="NHL repeat"/>
    <property type="match status" value="1"/>
</dbReference>
<dbReference type="Pfam" id="PF13905">
    <property type="entry name" value="Thioredoxin_8"/>
    <property type="match status" value="1"/>
</dbReference>
<gene>
    <name evidence="2" type="ORF">IDM48_09340</name>
</gene>
<dbReference type="CDD" id="cd14951">
    <property type="entry name" value="NHL-2_like"/>
    <property type="match status" value="1"/>
</dbReference>
<dbReference type="PANTHER" id="PTHR46388:SF2">
    <property type="entry name" value="NHL REPEAT-CONTAINING PROTEIN 2"/>
    <property type="match status" value="1"/>
</dbReference>
<protein>
    <submittedName>
        <fullName evidence="2">Redoxin domain-containing protein</fullName>
    </submittedName>
</protein>
<dbReference type="PANTHER" id="PTHR46388">
    <property type="entry name" value="NHL REPEAT-CONTAINING PROTEIN 2"/>
    <property type="match status" value="1"/>
</dbReference>
<name>A0A7H2BIS0_9MICC</name>
<dbReference type="InterPro" id="IPR045302">
    <property type="entry name" value="NHL2_NHL_rpt_dom"/>
</dbReference>
<dbReference type="KEGG" id="rama:IDM48_09340"/>
<dbReference type="InterPro" id="IPR013766">
    <property type="entry name" value="Thioredoxin_domain"/>
</dbReference>
<dbReference type="Gene3D" id="3.40.30.10">
    <property type="entry name" value="Glutaredoxin"/>
    <property type="match status" value="1"/>
</dbReference>
<dbReference type="AlphaFoldDB" id="A0A7H2BIS0"/>
<proteinExistence type="predicted"/>
<evidence type="ECO:0000259" key="1">
    <source>
        <dbReference type="PROSITE" id="PS51352"/>
    </source>
</evidence>
<dbReference type="RefSeq" id="WP_190617087.1">
    <property type="nucleotide sequence ID" value="NZ_CP061538.1"/>
</dbReference>
<reference evidence="2 3" key="1">
    <citation type="submission" date="2020-09" db="EMBL/GenBank/DDBJ databases">
        <title>Investigation of environmental microbe.</title>
        <authorList>
            <person name="Ou Y."/>
            <person name="Kang Q."/>
        </authorList>
    </citation>
    <scope>NUCLEOTIDE SEQUENCE [LARGE SCALE GENOMIC DNA]</scope>
    <source>
        <strain evidence="2 3">KJZ-9</strain>
    </source>
</reference>
<dbReference type="Proteomes" id="UP000516421">
    <property type="component" value="Chromosome"/>
</dbReference>
<dbReference type="Gene3D" id="2.120.10.30">
    <property type="entry name" value="TolB, C-terminal domain"/>
    <property type="match status" value="2"/>
</dbReference>
<dbReference type="EMBL" id="CP061538">
    <property type="protein sequence ID" value="QNV39566.1"/>
    <property type="molecule type" value="Genomic_DNA"/>
</dbReference>
<accession>A0A7H2BIS0</accession>
<dbReference type="PROSITE" id="PS51352">
    <property type="entry name" value="THIOREDOXIN_2"/>
    <property type="match status" value="1"/>
</dbReference>
<dbReference type="InterPro" id="IPR036249">
    <property type="entry name" value="Thioredoxin-like_sf"/>
</dbReference>
<evidence type="ECO:0000313" key="3">
    <source>
        <dbReference type="Proteomes" id="UP000516421"/>
    </source>
</evidence>
<dbReference type="SUPFAM" id="SSF52833">
    <property type="entry name" value="Thioredoxin-like"/>
    <property type="match status" value="1"/>
</dbReference>
<sequence length="643" mass="69054">MTESIRSPRVRASELVGRGWLNTGGKNLDLEALRGKIVVLDFWTLCCINCLHVLDELRPLEEEFSDILVTVGVHSPKFEHEADPKALAAAVDRYDIQHPILDDPELTTWQAYTARAWPTLVVIDPEGYIVAHLSGEGHVQGLISLVRELAEEHEQKGTLHRGDGPYVPRPKPEGTFAFPGKAVELPAEFADGERSFLVTDTARHRLVQVKDDFETALATFGGPEKGWADGGATAARFNEPQGLALVPAELREKLGYDVVVADSVNHRLRGLHLASGTVTTLAGSGVQRLIDGQNVRNADPNEIVDGADPLTVALSSPWDILWSSRAEKFIIAMAGTHQIFSFEPVSGQVKVFAGTGAEGLKDGAADASWFAQSSGLAEAADGTLWVADSETSALRSISFEGDTVQVSTAVGRGLFDFGFVDGDAEQARMQHCLGVTVLPDQSVAVADTYNGAIRRFDPATGELTTLARGFDEPSDVLCEPTEDGGTRLVVVEANAHQLVRVNLPEKAQKVNEGASQTARPATQLAGETLELVSRFTAPSGQKLDYRWGDPTQLKVSSTPEEFIVEGAGTSQGLTRSLKLNPEITEAVLHITARAAACDGEPGGEIPDHAACHLYQQDWGIPVKVTGNASDETELTLDLRGVNS</sequence>
<evidence type="ECO:0000313" key="2">
    <source>
        <dbReference type="EMBL" id="QNV39566.1"/>
    </source>
</evidence>
<keyword evidence="3" id="KW-1185">Reference proteome</keyword>